<keyword evidence="1" id="KW-1133">Transmembrane helix</keyword>
<feature type="transmembrane region" description="Helical" evidence="1">
    <location>
        <begin position="49"/>
        <end position="73"/>
    </location>
</feature>
<keyword evidence="4" id="KW-1185">Reference proteome</keyword>
<feature type="transmembrane region" description="Helical" evidence="1">
    <location>
        <begin position="132"/>
        <end position="150"/>
    </location>
</feature>
<dbReference type="Pfam" id="PF07331">
    <property type="entry name" value="TctB"/>
    <property type="match status" value="1"/>
</dbReference>
<evidence type="ECO:0000259" key="2">
    <source>
        <dbReference type="Pfam" id="PF07331"/>
    </source>
</evidence>
<comment type="caution">
    <text evidence="3">The sequence shown here is derived from an EMBL/GenBank/DDBJ whole genome shotgun (WGS) entry which is preliminary data.</text>
</comment>
<evidence type="ECO:0000313" key="3">
    <source>
        <dbReference type="EMBL" id="NGN45161.1"/>
    </source>
</evidence>
<proteinExistence type="predicted"/>
<feature type="transmembrane region" description="Helical" evidence="1">
    <location>
        <begin position="93"/>
        <end position="120"/>
    </location>
</feature>
<reference evidence="3 4" key="1">
    <citation type="submission" date="2020-02" db="EMBL/GenBank/DDBJ databases">
        <title>Genome sequence of the type strain CGMCC 1.15528 of Mesorhizobium zhangyense.</title>
        <authorList>
            <person name="Gao J."/>
            <person name="Sun J."/>
        </authorList>
    </citation>
    <scope>NUCLEOTIDE SEQUENCE [LARGE SCALE GENOMIC DNA]</scope>
    <source>
        <strain evidence="3 4">CGMCC 1.15528</strain>
    </source>
</reference>
<keyword evidence="1" id="KW-0472">Membrane</keyword>
<organism evidence="3 4">
    <name type="scientific">Mesorhizobium zhangyense</name>
    <dbReference type="NCBI Taxonomy" id="1776730"/>
    <lineage>
        <taxon>Bacteria</taxon>
        <taxon>Pseudomonadati</taxon>
        <taxon>Pseudomonadota</taxon>
        <taxon>Alphaproteobacteria</taxon>
        <taxon>Hyphomicrobiales</taxon>
        <taxon>Phyllobacteriaceae</taxon>
        <taxon>Mesorhizobium</taxon>
    </lineage>
</organism>
<feature type="transmembrane region" description="Helical" evidence="1">
    <location>
        <begin position="16"/>
        <end position="37"/>
    </location>
</feature>
<dbReference type="Proteomes" id="UP000481252">
    <property type="component" value="Unassembled WGS sequence"/>
</dbReference>
<dbReference type="AlphaFoldDB" id="A0A7C9RBR0"/>
<dbReference type="EMBL" id="JAAKZG010000027">
    <property type="protein sequence ID" value="NGN45161.1"/>
    <property type="molecule type" value="Genomic_DNA"/>
</dbReference>
<accession>A0A7C9RBR0</accession>
<keyword evidence="1" id="KW-0812">Transmembrane</keyword>
<name>A0A7C9RBR0_9HYPH</name>
<evidence type="ECO:0000313" key="4">
    <source>
        <dbReference type="Proteomes" id="UP000481252"/>
    </source>
</evidence>
<sequence>MTKFARLRRSGALPDVIIGVAMVLLAVAMAMAIATIKTSPGYAYVGPRVFPFAVALFLGLVGMGLAISAFLGVDGSGSADFPDTSPGKPSPTMAWVVGGLVANLVGLALLGFVFAAIIQYVMTARGFGSRRWRLDAVCGLALASCAYLLFSEVLKVNIPAGPVLELIHKWII</sequence>
<feature type="domain" description="DUF1468" evidence="2">
    <location>
        <begin position="17"/>
        <end position="159"/>
    </location>
</feature>
<dbReference type="InterPro" id="IPR009936">
    <property type="entry name" value="DUF1468"/>
</dbReference>
<evidence type="ECO:0000256" key="1">
    <source>
        <dbReference type="SAM" id="Phobius"/>
    </source>
</evidence>
<protein>
    <submittedName>
        <fullName evidence="3">Tripartite tricarboxylate transporter TctB family protein</fullName>
    </submittedName>
</protein>
<dbReference type="RefSeq" id="WP_165121532.1">
    <property type="nucleotide sequence ID" value="NZ_JAAKZG010000027.1"/>
</dbReference>
<gene>
    <name evidence="3" type="ORF">G6N74_29345</name>
</gene>